<reference evidence="2" key="1">
    <citation type="submission" date="2022-01" db="EMBL/GenBank/DDBJ databases">
        <title>Comparative genomics reveals a dynamic genome evolution in the ectomycorrhizal milk-cap (Lactarius) mushrooms.</title>
        <authorList>
            <consortium name="DOE Joint Genome Institute"/>
            <person name="Lebreton A."/>
            <person name="Tang N."/>
            <person name="Kuo A."/>
            <person name="LaButti K."/>
            <person name="Drula E."/>
            <person name="Barry K."/>
            <person name="Clum A."/>
            <person name="Lipzen A."/>
            <person name="Mousain D."/>
            <person name="Ng V."/>
            <person name="Wang R."/>
            <person name="Wang X."/>
            <person name="Dai Y."/>
            <person name="Henrissat B."/>
            <person name="Grigoriev I.V."/>
            <person name="Guerin-Laguette A."/>
            <person name="Yu F."/>
            <person name="Martin F.M."/>
        </authorList>
    </citation>
    <scope>NUCLEOTIDE SEQUENCE</scope>
    <source>
        <strain evidence="2">QP</strain>
    </source>
</reference>
<protein>
    <recommendedName>
        <fullName evidence="1">Fungal STAND N-terminal Goodbye domain-containing protein</fullName>
    </recommendedName>
</protein>
<proteinExistence type="predicted"/>
<feature type="domain" description="Fungal STAND N-terminal Goodbye" evidence="1">
    <location>
        <begin position="19"/>
        <end position="149"/>
    </location>
</feature>
<dbReference type="AlphaFoldDB" id="A0AAD4QEF9"/>
<comment type="caution">
    <text evidence="2">The sequence shown here is derived from an EMBL/GenBank/DDBJ whole genome shotgun (WGS) entry which is preliminary data.</text>
</comment>
<keyword evidence="3" id="KW-1185">Reference proteome</keyword>
<gene>
    <name evidence="2" type="ORF">EDB92DRAFT_2102911</name>
</gene>
<name>A0AAD4QEF9_9AGAM</name>
<evidence type="ECO:0000313" key="2">
    <source>
        <dbReference type="EMBL" id="KAH8993409.1"/>
    </source>
</evidence>
<sequence>MSSPSQTAAPSSIFKSMLDTALAEYQKKTGDDLLAHWLASELQACESVDGVLNILRDQAKTFEQSGDQKLMVCIDPLVHVLYTFSEALSGGVSLVLIMNLTLEAFPPAKVIFTGIGVLLAAAKDARASHGAIIDLFERVESFFKRLEVYTQISLTMKMAEVLVKIVIELLSILSIATKEVKRRRAKIFARKLLGRTDIDDALKRLDSLIQEEFQMVTAQILKVATEAKDDAGKANTVMQQNMEEVKRDVLEVKSDVEEVKYTTGHSQMVFSTGPVHKLQYCVRGPS</sequence>
<dbReference type="Proteomes" id="UP001201163">
    <property type="component" value="Unassembled WGS sequence"/>
</dbReference>
<organism evidence="2 3">
    <name type="scientific">Lactarius akahatsu</name>
    <dbReference type="NCBI Taxonomy" id="416441"/>
    <lineage>
        <taxon>Eukaryota</taxon>
        <taxon>Fungi</taxon>
        <taxon>Dikarya</taxon>
        <taxon>Basidiomycota</taxon>
        <taxon>Agaricomycotina</taxon>
        <taxon>Agaricomycetes</taxon>
        <taxon>Russulales</taxon>
        <taxon>Russulaceae</taxon>
        <taxon>Lactarius</taxon>
    </lineage>
</organism>
<dbReference type="EMBL" id="JAKELL010000018">
    <property type="protein sequence ID" value="KAH8993409.1"/>
    <property type="molecule type" value="Genomic_DNA"/>
</dbReference>
<accession>A0AAD4QEF9</accession>
<evidence type="ECO:0000259" key="1">
    <source>
        <dbReference type="Pfam" id="PF17109"/>
    </source>
</evidence>
<dbReference type="InterPro" id="IPR031350">
    <property type="entry name" value="Goodbye_dom"/>
</dbReference>
<evidence type="ECO:0000313" key="3">
    <source>
        <dbReference type="Proteomes" id="UP001201163"/>
    </source>
</evidence>
<dbReference type="Pfam" id="PF17109">
    <property type="entry name" value="Goodbye"/>
    <property type="match status" value="1"/>
</dbReference>